<feature type="domain" description="SUF system FeS cluster assembly SufBD core" evidence="2">
    <location>
        <begin position="179"/>
        <end position="410"/>
    </location>
</feature>
<dbReference type="KEGG" id="cmet:K6K41_26585"/>
<organism evidence="4 5">
    <name type="scientific">Chenggangzhangella methanolivorans</name>
    <dbReference type="NCBI Taxonomy" id="1437009"/>
    <lineage>
        <taxon>Bacteria</taxon>
        <taxon>Pseudomonadati</taxon>
        <taxon>Pseudomonadota</taxon>
        <taxon>Alphaproteobacteria</taxon>
        <taxon>Hyphomicrobiales</taxon>
        <taxon>Methylopilaceae</taxon>
        <taxon>Chenggangzhangella</taxon>
    </lineage>
</organism>
<dbReference type="Proteomes" id="UP000825701">
    <property type="component" value="Chromosome"/>
</dbReference>
<proteinExistence type="inferred from homology"/>
<dbReference type="Pfam" id="PF19295">
    <property type="entry name" value="SufBD_N"/>
    <property type="match status" value="1"/>
</dbReference>
<dbReference type="NCBIfam" id="TIGR01981">
    <property type="entry name" value="sufD"/>
    <property type="match status" value="1"/>
</dbReference>
<dbReference type="InterPro" id="IPR000825">
    <property type="entry name" value="SUF_FeS_clus_asmbl_SufBD_core"/>
</dbReference>
<sequence length="439" mass="45920">MNADIRPIRTAAESSLGDIFAAAREELPGGEAALRVRDEAFAVVGRKGLPNRRVEDWKYTDLRALMREARPLADTPGADEVEAARALLPFGEVAARRVVFVNGRLSPDLSDMDTLEEGLSIAPLAVALAGDAVSALALKGVPNDNAVVALNTAFAADGLVIAVSDGAKIDRPIHVANIQTGAAHASYGRVLVSVGKGGSITLIESHVGDSGAHQTNTLIGLDIADGASAKVLKLQDEGLGTLHLATLAARLGAKAFFESVSLATGSSAARQQIYLDFAGDKAKAEVFGAGLAAGGKRHLDTTLVIDHRTLGCSSRELFKTALDGEARSVFQGRITVRPGAQKTDGKMMANALLLSETAEADAKPELEIFADDVVCGHGATVGAIDDELLFYLMARGIPKAEAEGLLVQAFVGEALESVDDDALRDALSARAERWLSERV</sequence>
<reference evidence="4" key="1">
    <citation type="submission" date="2021-08" db="EMBL/GenBank/DDBJ databases">
        <authorList>
            <person name="Zhang H."/>
            <person name="Xu M."/>
            <person name="Yu Z."/>
            <person name="Yang L."/>
            <person name="Cai Y."/>
        </authorList>
    </citation>
    <scope>NUCLEOTIDE SEQUENCE</scope>
    <source>
        <strain evidence="4">CHL1</strain>
    </source>
</reference>
<dbReference type="PANTHER" id="PTHR43575:SF1">
    <property type="entry name" value="PROTEIN ABCI7, CHLOROPLASTIC"/>
    <property type="match status" value="1"/>
</dbReference>
<evidence type="ECO:0000259" key="2">
    <source>
        <dbReference type="Pfam" id="PF01458"/>
    </source>
</evidence>
<evidence type="ECO:0000313" key="4">
    <source>
        <dbReference type="EMBL" id="QZO00082.1"/>
    </source>
</evidence>
<dbReference type="EMBL" id="CP081869">
    <property type="protein sequence ID" value="QZO00082.1"/>
    <property type="molecule type" value="Genomic_DNA"/>
</dbReference>
<dbReference type="Pfam" id="PF01458">
    <property type="entry name" value="SUFBD_core"/>
    <property type="match status" value="1"/>
</dbReference>
<evidence type="ECO:0000256" key="1">
    <source>
        <dbReference type="ARBA" id="ARBA00043967"/>
    </source>
</evidence>
<comment type="similarity">
    <text evidence="1">Belongs to the iron-sulfur cluster assembly SufBD family.</text>
</comment>
<evidence type="ECO:0000259" key="3">
    <source>
        <dbReference type="Pfam" id="PF19295"/>
    </source>
</evidence>
<dbReference type="InterPro" id="IPR037284">
    <property type="entry name" value="SUF_FeS_clus_asmbl_SufBD_sf"/>
</dbReference>
<dbReference type="GO" id="GO:0016226">
    <property type="term" value="P:iron-sulfur cluster assembly"/>
    <property type="evidence" value="ECO:0007669"/>
    <property type="project" value="InterPro"/>
</dbReference>
<dbReference type="InterPro" id="IPR045595">
    <property type="entry name" value="SufBD_N"/>
</dbReference>
<protein>
    <submittedName>
        <fullName evidence="4">Fe-S cluster assembly protein SufD</fullName>
    </submittedName>
</protein>
<accession>A0A9E6RFM6</accession>
<dbReference type="InterPro" id="IPR055346">
    <property type="entry name" value="Fe-S_cluster_assembly_SufBD"/>
</dbReference>
<evidence type="ECO:0000313" key="5">
    <source>
        <dbReference type="Proteomes" id="UP000825701"/>
    </source>
</evidence>
<gene>
    <name evidence="4" type="primary">sufD</name>
    <name evidence="4" type="ORF">K6K41_26585</name>
</gene>
<dbReference type="SUPFAM" id="SSF101960">
    <property type="entry name" value="Stabilizer of iron transporter SufD"/>
    <property type="match status" value="1"/>
</dbReference>
<dbReference type="AlphaFoldDB" id="A0A9E6RFM6"/>
<dbReference type="PANTHER" id="PTHR43575">
    <property type="entry name" value="PROTEIN ABCI7, CHLOROPLASTIC"/>
    <property type="match status" value="1"/>
</dbReference>
<dbReference type="InterPro" id="IPR011542">
    <property type="entry name" value="SUF_FeS_clus_asmbl_SufD"/>
</dbReference>
<keyword evidence="5" id="KW-1185">Reference proteome</keyword>
<name>A0A9E6RFM6_9HYPH</name>
<feature type="domain" description="SUF system FeS cluster assembly SufBD N-terminal" evidence="3">
    <location>
        <begin position="16"/>
        <end position="175"/>
    </location>
</feature>
<dbReference type="RefSeq" id="WP_261403231.1">
    <property type="nucleotide sequence ID" value="NZ_CP081869.1"/>
</dbReference>